<comment type="caution">
    <text evidence="1">The sequence shown here is derived from an EMBL/GenBank/DDBJ whole genome shotgun (WGS) entry which is preliminary data.</text>
</comment>
<organism evidence="1 2">
    <name type="scientific">Trichloromonas acetexigens</name>
    <dbReference type="NCBI Taxonomy" id="38815"/>
    <lineage>
        <taxon>Bacteria</taxon>
        <taxon>Pseudomonadati</taxon>
        <taxon>Thermodesulfobacteriota</taxon>
        <taxon>Desulfuromonadia</taxon>
        <taxon>Desulfuromonadales</taxon>
        <taxon>Trichloromonadaceae</taxon>
        <taxon>Trichloromonas</taxon>
    </lineage>
</organism>
<evidence type="ECO:0008006" key="3">
    <source>
        <dbReference type="Google" id="ProtNLM"/>
    </source>
</evidence>
<dbReference type="Proteomes" id="UP000317155">
    <property type="component" value="Unassembled WGS sequence"/>
</dbReference>
<evidence type="ECO:0000313" key="1">
    <source>
        <dbReference type="EMBL" id="TRO83833.1"/>
    </source>
</evidence>
<dbReference type="AlphaFoldDB" id="A0A550JKX7"/>
<sequence>MKRLGAFLLLLILLAGCGYTPRGLSPGIGVSTLYIQPLGNRTAEPFLDSMLTNDLIMWFSRDQQLRLVASAKEAEAVLSGDVASYSRTSVAYNRRDKIQEYRSEMLVNANLRRVTDGKILWKDSVFWTEESLNSADRARQDDFETEAMQKISQRLAEQIYQRIQENF</sequence>
<dbReference type="OrthoDB" id="5511003at2"/>
<keyword evidence="2" id="KW-1185">Reference proteome</keyword>
<reference evidence="1 2" key="1">
    <citation type="submission" date="2019-07" db="EMBL/GenBank/DDBJ databases">
        <title>Insights of Desulfuromonas acetexigens electromicrobiology.</title>
        <authorList>
            <person name="Katuri K."/>
            <person name="Sapireddy V."/>
            <person name="Shaw D.R."/>
            <person name="Saikaly P."/>
        </authorList>
    </citation>
    <scope>NUCLEOTIDE SEQUENCE [LARGE SCALE GENOMIC DNA]</scope>
    <source>
        <strain evidence="1 2">2873</strain>
    </source>
</reference>
<name>A0A550JKX7_9BACT</name>
<dbReference type="GO" id="GO:0019867">
    <property type="term" value="C:outer membrane"/>
    <property type="evidence" value="ECO:0007669"/>
    <property type="project" value="InterPro"/>
</dbReference>
<dbReference type="RefSeq" id="WP_092052607.1">
    <property type="nucleotide sequence ID" value="NZ_FOJJ01000001.1"/>
</dbReference>
<accession>A0A550JKX7</accession>
<dbReference type="Pfam" id="PF04390">
    <property type="entry name" value="LptE"/>
    <property type="match status" value="1"/>
</dbReference>
<dbReference type="EMBL" id="VJVV01000001">
    <property type="protein sequence ID" value="TRO83833.1"/>
    <property type="molecule type" value="Genomic_DNA"/>
</dbReference>
<protein>
    <recommendedName>
        <fullName evidence="3">LptE family protein</fullName>
    </recommendedName>
</protein>
<proteinExistence type="predicted"/>
<dbReference type="PROSITE" id="PS51257">
    <property type="entry name" value="PROKAR_LIPOPROTEIN"/>
    <property type="match status" value="1"/>
</dbReference>
<gene>
    <name evidence="1" type="ORF">FL622_01215</name>
</gene>
<dbReference type="GO" id="GO:0043165">
    <property type="term" value="P:Gram-negative-bacterium-type cell outer membrane assembly"/>
    <property type="evidence" value="ECO:0007669"/>
    <property type="project" value="InterPro"/>
</dbReference>
<dbReference type="Gene3D" id="3.30.160.150">
    <property type="entry name" value="Lipoprotein like domain"/>
    <property type="match status" value="1"/>
</dbReference>
<evidence type="ECO:0000313" key="2">
    <source>
        <dbReference type="Proteomes" id="UP000317155"/>
    </source>
</evidence>
<dbReference type="InterPro" id="IPR007485">
    <property type="entry name" value="LPS_assembly_LptE"/>
</dbReference>